<name>A0A835LLV9_9MAGN</name>
<dbReference type="GO" id="GO:0016887">
    <property type="term" value="F:ATP hydrolysis activity"/>
    <property type="evidence" value="ECO:0007669"/>
    <property type="project" value="TreeGrafter"/>
</dbReference>
<organism evidence="4 5">
    <name type="scientific">Coptis chinensis</name>
    <dbReference type="NCBI Taxonomy" id="261450"/>
    <lineage>
        <taxon>Eukaryota</taxon>
        <taxon>Viridiplantae</taxon>
        <taxon>Streptophyta</taxon>
        <taxon>Embryophyta</taxon>
        <taxon>Tracheophyta</taxon>
        <taxon>Spermatophyta</taxon>
        <taxon>Magnoliopsida</taxon>
        <taxon>Ranunculales</taxon>
        <taxon>Ranunculaceae</taxon>
        <taxon>Coptidoideae</taxon>
        <taxon>Coptis</taxon>
    </lineage>
</organism>
<sequence>MASREMRRLPNLVPLAALITRELRSEKMEKPNLICTPILSQRWGSVEDAGDTAAPHRRLIYIPLPDEASRLSIFKACLRKSPVSKDVDLNALAKYSQGFSGADITEICQRACKYAIRENIEK</sequence>
<dbReference type="OrthoDB" id="1935652at2759"/>
<dbReference type="AlphaFoldDB" id="A0A835LLV9"/>
<dbReference type="Proteomes" id="UP000631114">
    <property type="component" value="Unassembled WGS sequence"/>
</dbReference>
<dbReference type="Pfam" id="PF17862">
    <property type="entry name" value="AAA_lid_3"/>
    <property type="match status" value="1"/>
</dbReference>
<evidence type="ECO:0000256" key="2">
    <source>
        <dbReference type="ARBA" id="ARBA00022840"/>
    </source>
</evidence>
<dbReference type="PANTHER" id="PTHR23077">
    <property type="entry name" value="AAA-FAMILY ATPASE"/>
    <property type="match status" value="1"/>
</dbReference>
<keyword evidence="5" id="KW-1185">Reference proteome</keyword>
<accession>A0A835LLV9</accession>
<dbReference type="GO" id="GO:0030970">
    <property type="term" value="P:retrograde protein transport, ER to cytosol"/>
    <property type="evidence" value="ECO:0007669"/>
    <property type="project" value="TreeGrafter"/>
</dbReference>
<dbReference type="GO" id="GO:0005524">
    <property type="term" value="F:ATP binding"/>
    <property type="evidence" value="ECO:0007669"/>
    <property type="project" value="UniProtKB-KW"/>
</dbReference>
<dbReference type="GO" id="GO:0005829">
    <property type="term" value="C:cytosol"/>
    <property type="evidence" value="ECO:0007669"/>
    <property type="project" value="TreeGrafter"/>
</dbReference>
<feature type="non-terminal residue" evidence="4">
    <location>
        <position position="122"/>
    </location>
</feature>
<evidence type="ECO:0000313" key="5">
    <source>
        <dbReference type="Proteomes" id="UP000631114"/>
    </source>
</evidence>
<comment type="caution">
    <text evidence="4">The sequence shown here is derived from an EMBL/GenBank/DDBJ whole genome shotgun (WGS) entry which is preliminary data.</text>
</comment>
<keyword evidence="2" id="KW-0067">ATP-binding</keyword>
<proteinExistence type="predicted"/>
<evidence type="ECO:0000313" key="4">
    <source>
        <dbReference type="EMBL" id="KAF9592091.1"/>
    </source>
</evidence>
<evidence type="ECO:0000256" key="1">
    <source>
        <dbReference type="ARBA" id="ARBA00022741"/>
    </source>
</evidence>
<feature type="domain" description="AAA ATPase AAA+ lid" evidence="3">
    <location>
        <begin position="86"/>
        <end position="121"/>
    </location>
</feature>
<dbReference type="GO" id="GO:0005634">
    <property type="term" value="C:nucleus"/>
    <property type="evidence" value="ECO:0007669"/>
    <property type="project" value="TreeGrafter"/>
</dbReference>
<dbReference type="GO" id="GO:0034098">
    <property type="term" value="C:VCP-NPL4-UFD1 AAA ATPase complex"/>
    <property type="evidence" value="ECO:0007669"/>
    <property type="project" value="TreeGrafter"/>
</dbReference>
<dbReference type="InterPro" id="IPR050168">
    <property type="entry name" value="AAA_ATPase_domain"/>
</dbReference>
<protein>
    <recommendedName>
        <fullName evidence="3">AAA ATPase AAA+ lid domain-containing protein</fullName>
    </recommendedName>
</protein>
<dbReference type="EMBL" id="JADFTS010000008">
    <property type="protein sequence ID" value="KAF9592091.1"/>
    <property type="molecule type" value="Genomic_DNA"/>
</dbReference>
<dbReference type="InterPro" id="IPR027417">
    <property type="entry name" value="P-loop_NTPase"/>
</dbReference>
<reference evidence="4 5" key="1">
    <citation type="submission" date="2020-10" db="EMBL/GenBank/DDBJ databases">
        <title>The Coptis chinensis genome and diversification of protoberbering-type alkaloids.</title>
        <authorList>
            <person name="Wang B."/>
            <person name="Shu S."/>
            <person name="Song C."/>
            <person name="Liu Y."/>
        </authorList>
    </citation>
    <scope>NUCLEOTIDE SEQUENCE [LARGE SCALE GENOMIC DNA]</scope>
    <source>
        <strain evidence="4">HL-2020</strain>
        <tissue evidence="4">Leaf</tissue>
    </source>
</reference>
<dbReference type="GO" id="GO:0097352">
    <property type="term" value="P:autophagosome maturation"/>
    <property type="evidence" value="ECO:0007669"/>
    <property type="project" value="TreeGrafter"/>
</dbReference>
<keyword evidence="1" id="KW-0547">Nucleotide-binding</keyword>
<dbReference type="GO" id="GO:0051228">
    <property type="term" value="P:mitotic spindle disassembly"/>
    <property type="evidence" value="ECO:0007669"/>
    <property type="project" value="TreeGrafter"/>
</dbReference>
<dbReference type="GO" id="GO:0031593">
    <property type="term" value="F:polyubiquitin modification-dependent protein binding"/>
    <property type="evidence" value="ECO:0007669"/>
    <property type="project" value="TreeGrafter"/>
</dbReference>
<dbReference type="Gene3D" id="6.10.20.150">
    <property type="match status" value="1"/>
</dbReference>
<dbReference type="PANTHER" id="PTHR23077:SF171">
    <property type="entry name" value="NUCLEAR VALOSIN-CONTAINING PROTEIN-LIKE"/>
    <property type="match status" value="1"/>
</dbReference>
<dbReference type="SUPFAM" id="SSF52540">
    <property type="entry name" value="P-loop containing nucleoside triphosphate hydrolases"/>
    <property type="match status" value="1"/>
</dbReference>
<gene>
    <name evidence="4" type="ORF">IFM89_011929</name>
</gene>
<dbReference type="InterPro" id="IPR041569">
    <property type="entry name" value="AAA_lid_3"/>
</dbReference>
<evidence type="ECO:0000259" key="3">
    <source>
        <dbReference type="Pfam" id="PF17862"/>
    </source>
</evidence>